<gene>
    <name evidence="2" type="ORF">BECKFW1821B_GA0114236_100151</name>
</gene>
<dbReference type="AlphaFoldDB" id="A0A450S4L8"/>
<evidence type="ECO:0000259" key="1">
    <source>
        <dbReference type="Pfam" id="PF25199"/>
    </source>
</evidence>
<organism evidence="2">
    <name type="scientific">Candidatus Kentrum sp. FW</name>
    <dbReference type="NCBI Taxonomy" id="2126338"/>
    <lineage>
        <taxon>Bacteria</taxon>
        <taxon>Pseudomonadati</taxon>
        <taxon>Pseudomonadota</taxon>
        <taxon>Gammaproteobacteria</taxon>
        <taxon>Candidatus Kentrum</taxon>
    </lineage>
</organism>
<dbReference type="Pfam" id="PF25199">
    <property type="entry name" value="nSTAND_NTPase5"/>
    <property type="match status" value="1"/>
</dbReference>
<feature type="domain" description="Novel STAND NTPase 5" evidence="1">
    <location>
        <begin position="266"/>
        <end position="353"/>
    </location>
</feature>
<proteinExistence type="predicted"/>
<dbReference type="InterPro" id="IPR057574">
    <property type="entry name" value="nSTAND_NTPase5_dom"/>
</dbReference>
<sequence>MNLAALLTRYEKEHPQRALGGVRALTGFDYQLRVYLADFVQTLADSKEAAHLMEAFSDFAQNTPQGDTVFVQVKRTLTRATLSAAAVEFATIDHFLCSEGVPPEQLPRYRIITRFSELDTDPSWGEIKLPARYLEEQPLVDCWEGIVRDGRLDPIRLEPDPWWRLIAAVFHRMDRPFVFANAALEVALRRGELSPEIIGERVVELFTEHRRPLLAMAETLGRALADKDFQPAPQEKSELPQVGQRPTLPQLQKGQFMPRPRHVAAARAELERHLETHAGADSHDQLTLFQITGRSGSGKSVLLLQVMAEMVKRGLRAIWLEDDSAGLLPLFASLRPDAGLPDDKLPELVFLDDICLFPARLCK</sequence>
<evidence type="ECO:0000313" key="2">
    <source>
        <dbReference type="EMBL" id="VFJ46717.1"/>
    </source>
</evidence>
<dbReference type="EMBL" id="CAADFD010000001">
    <property type="protein sequence ID" value="VFJ46717.1"/>
    <property type="molecule type" value="Genomic_DNA"/>
</dbReference>
<name>A0A450S4L8_9GAMM</name>
<accession>A0A450S4L8</accession>
<reference evidence="2" key="1">
    <citation type="submission" date="2019-02" db="EMBL/GenBank/DDBJ databases">
        <authorList>
            <person name="Gruber-Vodicka R. H."/>
            <person name="Seah K. B. B."/>
        </authorList>
    </citation>
    <scope>NUCLEOTIDE SEQUENCE</scope>
    <source>
        <strain evidence="2">BECK_BZ106</strain>
    </source>
</reference>
<protein>
    <recommendedName>
        <fullName evidence="1">Novel STAND NTPase 5 domain-containing protein</fullName>
    </recommendedName>
</protein>